<dbReference type="AlphaFoldDB" id="A0A158DAI1"/>
<dbReference type="Proteomes" id="UP000054870">
    <property type="component" value="Unassembled WGS sequence"/>
</dbReference>
<gene>
    <name evidence="2" type="ORF">AWB75_06458</name>
</gene>
<evidence type="ECO:0000313" key="3">
    <source>
        <dbReference type="Proteomes" id="UP000054870"/>
    </source>
</evidence>
<feature type="compositionally biased region" description="Polar residues" evidence="1">
    <location>
        <begin position="1"/>
        <end position="12"/>
    </location>
</feature>
<feature type="region of interest" description="Disordered" evidence="1">
    <location>
        <begin position="1"/>
        <end position="21"/>
    </location>
</feature>
<name>A0A158DAI1_9BURK</name>
<protein>
    <submittedName>
        <fullName evidence="2">Uncharacterized protein</fullName>
    </submittedName>
</protein>
<keyword evidence="3" id="KW-1185">Reference proteome</keyword>
<evidence type="ECO:0000313" key="2">
    <source>
        <dbReference type="EMBL" id="SAK91684.1"/>
    </source>
</evidence>
<proteinExistence type="predicted"/>
<evidence type="ECO:0000256" key="1">
    <source>
        <dbReference type="SAM" id="MobiDB-lite"/>
    </source>
</evidence>
<accession>A0A158DAI1</accession>
<sequence>MQTPKLQFNTTRLGEGARTQAANRANQEDADLWRWFCLAYQEGRIRWCKSSQGWLVSVDHKHLATEQDFDVAIRQARSRLMAGKRYKPKVWD</sequence>
<dbReference type="EMBL" id="FCOF02000057">
    <property type="protein sequence ID" value="SAK91684.1"/>
    <property type="molecule type" value="Genomic_DNA"/>
</dbReference>
<reference evidence="2" key="1">
    <citation type="submission" date="2016-01" db="EMBL/GenBank/DDBJ databases">
        <authorList>
            <person name="Peeters C."/>
        </authorList>
    </citation>
    <scope>NUCLEOTIDE SEQUENCE [LARGE SCALE GENOMIC DNA]</scope>
    <source>
        <strain evidence="2">LMG 29318</strain>
    </source>
</reference>
<organism evidence="2 3">
    <name type="scientific">Caballeronia catudaia</name>
    <dbReference type="NCBI Taxonomy" id="1777136"/>
    <lineage>
        <taxon>Bacteria</taxon>
        <taxon>Pseudomonadati</taxon>
        <taxon>Pseudomonadota</taxon>
        <taxon>Betaproteobacteria</taxon>
        <taxon>Burkholderiales</taxon>
        <taxon>Burkholderiaceae</taxon>
        <taxon>Caballeronia</taxon>
    </lineage>
</organism>
<comment type="caution">
    <text evidence="2">The sequence shown here is derived from an EMBL/GenBank/DDBJ whole genome shotgun (WGS) entry which is preliminary data.</text>
</comment>